<dbReference type="PANTHER" id="PTHR11271">
    <property type="entry name" value="GUANINE DEAMINASE"/>
    <property type="match status" value="1"/>
</dbReference>
<evidence type="ECO:0000313" key="6">
    <source>
        <dbReference type="EMBL" id="ETJ36102.1"/>
    </source>
</evidence>
<dbReference type="EMBL" id="AZMM01009612">
    <property type="protein sequence ID" value="ETJ36102.1"/>
    <property type="molecule type" value="Genomic_DNA"/>
</dbReference>
<comment type="cofactor">
    <cofactor evidence="1">
        <name>Zn(2+)</name>
        <dbReference type="ChEBI" id="CHEBI:29105"/>
    </cofactor>
</comment>
<feature type="domain" description="Amidohydrolase-related" evidence="5">
    <location>
        <begin position="4"/>
        <end position="104"/>
    </location>
</feature>
<feature type="non-terminal residue" evidence="6">
    <location>
        <position position="1"/>
    </location>
</feature>
<comment type="caution">
    <text evidence="6">The sequence shown here is derived from an EMBL/GenBank/DDBJ whole genome shotgun (WGS) entry which is preliminary data.</text>
</comment>
<dbReference type="GO" id="GO:0008270">
    <property type="term" value="F:zinc ion binding"/>
    <property type="evidence" value="ECO:0007669"/>
    <property type="project" value="TreeGrafter"/>
</dbReference>
<evidence type="ECO:0000259" key="5">
    <source>
        <dbReference type="Pfam" id="PF01979"/>
    </source>
</evidence>
<dbReference type="InterPro" id="IPR006680">
    <property type="entry name" value="Amidohydro-rel"/>
</dbReference>
<dbReference type="PANTHER" id="PTHR11271:SF6">
    <property type="entry name" value="GUANINE DEAMINASE"/>
    <property type="match status" value="1"/>
</dbReference>
<feature type="non-terminal residue" evidence="6">
    <location>
        <position position="104"/>
    </location>
</feature>
<keyword evidence="4" id="KW-0862">Zinc</keyword>
<dbReference type="Pfam" id="PF01979">
    <property type="entry name" value="Amidohydro_1"/>
    <property type="match status" value="1"/>
</dbReference>
<keyword evidence="2" id="KW-0479">Metal-binding</keyword>
<sequence length="104" mass="12135">RLKEEYPDTWVHTHLCENKDEIAWVKELYPDHDGYLDVYHQYGLTGKNCVFAHCVHLEEKEWDRLSETKSSIAFCPTSNLYLGSGLFNLKKAWQKKVKVGMGTD</sequence>
<dbReference type="GO" id="GO:0008892">
    <property type="term" value="F:guanine deaminase activity"/>
    <property type="evidence" value="ECO:0007669"/>
    <property type="project" value="TreeGrafter"/>
</dbReference>
<dbReference type="SUPFAM" id="SSF51556">
    <property type="entry name" value="Metallo-dependent hydrolases"/>
    <property type="match status" value="1"/>
</dbReference>
<evidence type="ECO:0000256" key="3">
    <source>
        <dbReference type="ARBA" id="ARBA00022801"/>
    </source>
</evidence>
<organism evidence="6">
    <name type="scientific">human gut metagenome</name>
    <dbReference type="NCBI Taxonomy" id="408170"/>
    <lineage>
        <taxon>unclassified sequences</taxon>
        <taxon>metagenomes</taxon>
        <taxon>organismal metagenomes</taxon>
    </lineage>
</organism>
<proteinExistence type="predicted"/>
<evidence type="ECO:0000256" key="1">
    <source>
        <dbReference type="ARBA" id="ARBA00001947"/>
    </source>
</evidence>
<dbReference type="InterPro" id="IPR051607">
    <property type="entry name" value="Metallo-dep_hydrolases"/>
</dbReference>
<dbReference type="Gene3D" id="3.20.20.140">
    <property type="entry name" value="Metal-dependent hydrolases"/>
    <property type="match status" value="1"/>
</dbReference>
<reference evidence="6" key="1">
    <citation type="submission" date="2013-12" db="EMBL/GenBank/DDBJ databases">
        <title>A Varibaculum cambriense genome reconstructed from a premature infant gut community with otherwise low bacterial novelty that shifts toward anaerobic metabolism during the third week of life.</title>
        <authorList>
            <person name="Brown C.T."/>
            <person name="Sharon I."/>
            <person name="Thomas B.C."/>
            <person name="Castelle C.J."/>
            <person name="Morowitz M.J."/>
            <person name="Banfield J.F."/>
        </authorList>
    </citation>
    <scope>NUCLEOTIDE SEQUENCE</scope>
</reference>
<gene>
    <name evidence="6" type="ORF">Q604_UNBC09612G0001</name>
</gene>
<keyword evidence="3" id="KW-0378">Hydrolase</keyword>
<evidence type="ECO:0000256" key="2">
    <source>
        <dbReference type="ARBA" id="ARBA00022723"/>
    </source>
</evidence>
<dbReference type="GO" id="GO:0046098">
    <property type="term" value="P:guanine metabolic process"/>
    <property type="evidence" value="ECO:0007669"/>
    <property type="project" value="TreeGrafter"/>
</dbReference>
<accession>W1Y0P9</accession>
<protein>
    <submittedName>
        <fullName evidence="6">Guanine deaminase</fullName>
    </submittedName>
</protein>
<evidence type="ECO:0000256" key="4">
    <source>
        <dbReference type="ARBA" id="ARBA00022833"/>
    </source>
</evidence>
<dbReference type="GO" id="GO:0005829">
    <property type="term" value="C:cytosol"/>
    <property type="evidence" value="ECO:0007669"/>
    <property type="project" value="TreeGrafter"/>
</dbReference>
<name>W1Y0P9_9ZZZZ</name>
<dbReference type="InterPro" id="IPR032466">
    <property type="entry name" value="Metal_Hydrolase"/>
</dbReference>
<dbReference type="AlphaFoldDB" id="W1Y0P9"/>